<dbReference type="RefSeq" id="WP_112220745.1">
    <property type="nucleotide sequence ID" value="NZ_MVJN01000015.1"/>
</dbReference>
<evidence type="ECO:0000313" key="2">
    <source>
        <dbReference type="Proteomes" id="UP000249458"/>
    </source>
</evidence>
<comment type="caution">
    <text evidence="1">The sequence shown here is derived from an EMBL/GenBank/DDBJ whole genome shotgun (WGS) entry which is preliminary data.</text>
</comment>
<dbReference type="EMBL" id="MVJN01000015">
    <property type="protein sequence ID" value="RAP34642.1"/>
    <property type="molecule type" value="Genomic_DNA"/>
</dbReference>
<evidence type="ECO:0000313" key="1">
    <source>
        <dbReference type="EMBL" id="RAP34642.1"/>
    </source>
</evidence>
<gene>
    <name evidence="1" type="ORF">B1207_15290</name>
</gene>
<organism evidence="1 2">
    <name type="scientific">Legionella quinlivanii</name>
    <dbReference type="NCBI Taxonomy" id="45073"/>
    <lineage>
        <taxon>Bacteria</taxon>
        <taxon>Pseudomonadati</taxon>
        <taxon>Pseudomonadota</taxon>
        <taxon>Gammaproteobacteria</taxon>
        <taxon>Legionellales</taxon>
        <taxon>Legionellaceae</taxon>
        <taxon>Legionella</taxon>
    </lineage>
</organism>
<name>A0A364LFF7_9GAMM</name>
<sequence length="105" mass="12374">MKFASFYGALWRSQLKEEGFIAFMKKEWLNSLKDFQPEIIDKAIECCLKQKEFPPTLPQFYDLCRSFQKRLDEQKEQENKTSANPAPLEVGLAHLRMIKQMLNSN</sequence>
<reference evidence="1 2" key="1">
    <citation type="submission" date="2017-02" db="EMBL/GenBank/DDBJ databases">
        <title>Legionella quilivanii strain from human: case report and whole genome sequencing analysis.</title>
        <authorList>
            <person name="Lalancette C."/>
            <person name="Leduc J.-M."/>
            <person name="Levesque S."/>
            <person name="Fournier E."/>
            <person name="Saoud J."/>
            <person name="Faucher S.P."/>
            <person name="Bernard K."/>
            <person name="Martineau C."/>
            <person name="Longtin J."/>
        </authorList>
    </citation>
    <scope>NUCLEOTIDE SEQUENCE [LARGE SCALE GENOMIC DNA]</scope>
    <source>
        <strain evidence="1 2">ID143958</strain>
    </source>
</reference>
<proteinExistence type="predicted"/>
<dbReference type="Proteomes" id="UP000249458">
    <property type="component" value="Unassembled WGS sequence"/>
</dbReference>
<dbReference type="AlphaFoldDB" id="A0A364LFF7"/>
<accession>A0A364LFF7</accession>
<evidence type="ECO:0008006" key="3">
    <source>
        <dbReference type="Google" id="ProtNLM"/>
    </source>
</evidence>
<protein>
    <recommendedName>
        <fullName evidence="3">Legionella vir region protein</fullName>
    </recommendedName>
</protein>